<keyword evidence="1" id="KW-0472">Membrane</keyword>
<reference evidence="2 3" key="2">
    <citation type="journal article" date="2019" name="G3 (Bethesda)">
        <title>Hybrid Assembly of the Genome of the Entomopathogenic Nematode Steinernema carpocapsae Identifies the X-Chromosome.</title>
        <authorList>
            <person name="Serra L."/>
            <person name="Macchietto M."/>
            <person name="Macias-Munoz A."/>
            <person name="McGill C.J."/>
            <person name="Rodriguez I.M."/>
            <person name="Rodriguez B."/>
            <person name="Murad R."/>
            <person name="Mortazavi A."/>
        </authorList>
    </citation>
    <scope>NUCLEOTIDE SEQUENCE [LARGE SCALE GENOMIC DNA]</scope>
    <source>
        <strain evidence="2 3">ALL</strain>
    </source>
</reference>
<organism evidence="2 3">
    <name type="scientific">Steinernema carpocapsae</name>
    <name type="common">Entomopathogenic nematode</name>
    <dbReference type="NCBI Taxonomy" id="34508"/>
    <lineage>
        <taxon>Eukaryota</taxon>
        <taxon>Metazoa</taxon>
        <taxon>Ecdysozoa</taxon>
        <taxon>Nematoda</taxon>
        <taxon>Chromadorea</taxon>
        <taxon>Rhabditida</taxon>
        <taxon>Tylenchina</taxon>
        <taxon>Panagrolaimomorpha</taxon>
        <taxon>Strongyloidoidea</taxon>
        <taxon>Steinernematidae</taxon>
        <taxon>Steinernema</taxon>
    </lineage>
</organism>
<proteinExistence type="predicted"/>
<feature type="transmembrane region" description="Helical" evidence="1">
    <location>
        <begin position="97"/>
        <end position="118"/>
    </location>
</feature>
<feature type="transmembrane region" description="Helical" evidence="1">
    <location>
        <begin position="53"/>
        <end position="76"/>
    </location>
</feature>
<name>A0A4U5M981_STECR</name>
<keyword evidence="1" id="KW-1133">Transmembrane helix</keyword>
<keyword evidence="3" id="KW-1185">Reference proteome</keyword>
<evidence type="ECO:0000313" key="3">
    <source>
        <dbReference type="Proteomes" id="UP000298663"/>
    </source>
</evidence>
<dbReference type="AlphaFoldDB" id="A0A4U5M981"/>
<evidence type="ECO:0000313" key="2">
    <source>
        <dbReference type="EMBL" id="TKR65536.1"/>
    </source>
</evidence>
<gene>
    <name evidence="2" type="ORF">L596_025927</name>
</gene>
<feature type="transmembrane region" description="Helical" evidence="1">
    <location>
        <begin position="12"/>
        <end position="33"/>
    </location>
</feature>
<reference evidence="2 3" key="1">
    <citation type="journal article" date="2015" name="Genome Biol.">
        <title>Comparative genomics of Steinernema reveals deeply conserved gene regulatory networks.</title>
        <authorList>
            <person name="Dillman A.R."/>
            <person name="Macchietto M."/>
            <person name="Porter C.F."/>
            <person name="Rogers A."/>
            <person name="Williams B."/>
            <person name="Antoshechkin I."/>
            <person name="Lee M.M."/>
            <person name="Goodwin Z."/>
            <person name="Lu X."/>
            <person name="Lewis E.E."/>
            <person name="Goodrich-Blair H."/>
            <person name="Stock S.P."/>
            <person name="Adams B.J."/>
            <person name="Sternberg P.W."/>
            <person name="Mortazavi A."/>
        </authorList>
    </citation>
    <scope>NUCLEOTIDE SEQUENCE [LARGE SCALE GENOMIC DNA]</scope>
    <source>
        <strain evidence="2 3">ALL</strain>
    </source>
</reference>
<dbReference type="EMBL" id="AZBU02000009">
    <property type="protein sequence ID" value="TKR65536.1"/>
    <property type="molecule type" value="Genomic_DNA"/>
</dbReference>
<evidence type="ECO:0000256" key="1">
    <source>
        <dbReference type="SAM" id="Phobius"/>
    </source>
</evidence>
<sequence>MIGLNDNVVQIIQTVAVLPAILCYSQNYYIYLWRSASLIRVTLGYPYLVSMIWNQWILVVDSSTTVLYIVALSVLYMKKVVLDPTTKDHENTQRRAVAIACSWFSCHCSVLFATMIGLNDNVVHIIQTVAVSFRLLSTP</sequence>
<dbReference type="Proteomes" id="UP000298663">
    <property type="component" value="Unassembled WGS sequence"/>
</dbReference>
<keyword evidence="1" id="KW-0812">Transmembrane</keyword>
<protein>
    <submittedName>
        <fullName evidence="2">Uncharacterized protein</fullName>
    </submittedName>
</protein>
<comment type="caution">
    <text evidence="2">The sequence shown here is derived from an EMBL/GenBank/DDBJ whole genome shotgun (WGS) entry which is preliminary data.</text>
</comment>
<accession>A0A4U5M981</accession>